<reference evidence="3 4" key="1">
    <citation type="submission" date="2024-05" db="EMBL/GenBank/DDBJ databases">
        <authorList>
            <person name="Wallberg A."/>
        </authorList>
    </citation>
    <scope>NUCLEOTIDE SEQUENCE [LARGE SCALE GENOMIC DNA]</scope>
</reference>
<dbReference type="Pfam" id="PF00059">
    <property type="entry name" value="Lectin_C"/>
    <property type="match status" value="1"/>
</dbReference>
<accession>A0AAV2RHH2</accession>
<feature type="chain" id="PRO_5043416231" description="C-type lectin domain-containing protein" evidence="1">
    <location>
        <begin position="24"/>
        <end position="419"/>
    </location>
</feature>
<dbReference type="InterPro" id="IPR016186">
    <property type="entry name" value="C-type_lectin-like/link_sf"/>
</dbReference>
<dbReference type="Proteomes" id="UP001497623">
    <property type="component" value="Unassembled WGS sequence"/>
</dbReference>
<keyword evidence="1" id="KW-0732">Signal</keyword>
<evidence type="ECO:0000313" key="4">
    <source>
        <dbReference type="Proteomes" id="UP001497623"/>
    </source>
</evidence>
<proteinExistence type="predicted"/>
<dbReference type="PROSITE" id="PS50041">
    <property type="entry name" value="C_TYPE_LECTIN_2"/>
    <property type="match status" value="1"/>
</dbReference>
<comment type="caution">
    <text evidence="3">The sequence shown here is derived from an EMBL/GenBank/DDBJ whole genome shotgun (WGS) entry which is preliminary data.</text>
</comment>
<evidence type="ECO:0000313" key="3">
    <source>
        <dbReference type="EMBL" id="CAL4124276.1"/>
    </source>
</evidence>
<keyword evidence="4" id="KW-1185">Reference proteome</keyword>
<evidence type="ECO:0000256" key="1">
    <source>
        <dbReference type="SAM" id="SignalP"/>
    </source>
</evidence>
<gene>
    <name evidence="3" type="ORF">MNOR_LOCUS24391</name>
</gene>
<dbReference type="Gene3D" id="3.10.100.10">
    <property type="entry name" value="Mannose-Binding Protein A, subunit A"/>
    <property type="match status" value="1"/>
</dbReference>
<evidence type="ECO:0000259" key="2">
    <source>
        <dbReference type="PROSITE" id="PS50041"/>
    </source>
</evidence>
<dbReference type="PANTHER" id="PTHR22803">
    <property type="entry name" value="MANNOSE, PHOSPHOLIPASE, LECTIN RECEPTOR RELATED"/>
    <property type="match status" value="1"/>
</dbReference>
<sequence>MRGFTFLKLGILKLILISQIVQGFQNNMEQRIMEKLNQMQEETQVQLISMNIELTSINNKIQIINGNYAEFANDAKVTHAKINHVYDTIPNVLHEISVIKGNMVSIEEEFINAEENLFDIKKTIVNGFSQYQCLQGGKEEQLSAENQHMQHTSGQLQNATTRGLMEIYRKIDGIVDYLGKQFEVLQRNLIDTLGENTTNLMGKITLLGEILGNINISNEEIKDHIISCLDFAVDEFMNHVNNIKNESVRFNNALVNRTFYIKNKLLKLETRDKKVIKELSDIRKKLPCFHPFVTIPSTDECVYICSDYATFAEANATCSSYGATLVIPQNITVISDFIADQGFPFSGGVYWIGADDSSGTWQWLNGSEVSHSLWRRYMPEDLGTPGERCALLDTPWDALTYGDVSMCNDLNQWRFICEM</sequence>
<name>A0AAV2RHH2_MEGNR</name>
<dbReference type="InterPro" id="IPR016187">
    <property type="entry name" value="CTDL_fold"/>
</dbReference>
<dbReference type="SUPFAM" id="SSF56436">
    <property type="entry name" value="C-type lectin-like"/>
    <property type="match status" value="1"/>
</dbReference>
<dbReference type="AlphaFoldDB" id="A0AAV2RHH2"/>
<dbReference type="InterPro" id="IPR050111">
    <property type="entry name" value="C-type_lectin/snaclec_domain"/>
</dbReference>
<feature type="signal peptide" evidence="1">
    <location>
        <begin position="1"/>
        <end position="23"/>
    </location>
</feature>
<feature type="domain" description="C-type lectin" evidence="2">
    <location>
        <begin position="297"/>
        <end position="397"/>
    </location>
</feature>
<protein>
    <recommendedName>
        <fullName evidence="2">C-type lectin domain-containing protein</fullName>
    </recommendedName>
</protein>
<dbReference type="InterPro" id="IPR001304">
    <property type="entry name" value="C-type_lectin-like"/>
</dbReference>
<dbReference type="CDD" id="cd00037">
    <property type="entry name" value="CLECT"/>
    <property type="match status" value="1"/>
</dbReference>
<dbReference type="SMART" id="SM00034">
    <property type="entry name" value="CLECT"/>
    <property type="match status" value="1"/>
</dbReference>
<organism evidence="3 4">
    <name type="scientific">Meganyctiphanes norvegica</name>
    <name type="common">Northern krill</name>
    <name type="synonym">Thysanopoda norvegica</name>
    <dbReference type="NCBI Taxonomy" id="48144"/>
    <lineage>
        <taxon>Eukaryota</taxon>
        <taxon>Metazoa</taxon>
        <taxon>Ecdysozoa</taxon>
        <taxon>Arthropoda</taxon>
        <taxon>Crustacea</taxon>
        <taxon>Multicrustacea</taxon>
        <taxon>Malacostraca</taxon>
        <taxon>Eumalacostraca</taxon>
        <taxon>Eucarida</taxon>
        <taxon>Euphausiacea</taxon>
        <taxon>Euphausiidae</taxon>
        <taxon>Meganyctiphanes</taxon>
    </lineage>
</organism>
<dbReference type="EMBL" id="CAXKWB010022360">
    <property type="protein sequence ID" value="CAL4124276.1"/>
    <property type="molecule type" value="Genomic_DNA"/>
</dbReference>